<dbReference type="Proteomes" id="UP000024635">
    <property type="component" value="Unassembled WGS sequence"/>
</dbReference>
<dbReference type="OrthoDB" id="414826at2759"/>
<dbReference type="SUPFAM" id="SSF55797">
    <property type="entry name" value="PR-1-like"/>
    <property type="match status" value="1"/>
</dbReference>
<accession>A0A016RYJ0</accession>
<gene>
    <name evidence="2" type="primary">Acey_s0335.g2858</name>
    <name evidence="2" type="ORF">Y032_0335g2858</name>
</gene>
<dbReference type="AlphaFoldDB" id="A0A016RYJ0"/>
<feature type="compositionally biased region" description="Low complexity" evidence="1">
    <location>
        <begin position="1"/>
        <end position="25"/>
    </location>
</feature>
<dbReference type="STRING" id="53326.A0A016RYJ0"/>
<dbReference type="EMBL" id="JARK01001671">
    <property type="protein sequence ID" value="EYB83433.1"/>
    <property type="molecule type" value="Genomic_DNA"/>
</dbReference>
<dbReference type="InterPro" id="IPR035940">
    <property type="entry name" value="CAP_sf"/>
</dbReference>
<name>A0A016RYJ0_9BILA</name>
<organism evidence="2 3">
    <name type="scientific">Ancylostoma ceylanicum</name>
    <dbReference type="NCBI Taxonomy" id="53326"/>
    <lineage>
        <taxon>Eukaryota</taxon>
        <taxon>Metazoa</taxon>
        <taxon>Ecdysozoa</taxon>
        <taxon>Nematoda</taxon>
        <taxon>Chromadorea</taxon>
        <taxon>Rhabditida</taxon>
        <taxon>Rhabditina</taxon>
        <taxon>Rhabditomorpha</taxon>
        <taxon>Strongyloidea</taxon>
        <taxon>Ancylostomatidae</taxon>
        <taxon>Ancylostomatinae</taxon>
        <taxon>Ancylostoma</taxon>
    </lineage>
</organism>
<comment type="caution">
    <text evidence="2">The sequence shown here is derived from an EMBL/GenBank/DDBJ whole genome shotgun (WGS) entry which is preliminary data.</text>
</comment>
<feature type="region of interest" description="Disordered" evidence="1">
    <location>
        <begin position="1"/>
        <end position="32"/>
    </location>
</feature>
<sequence>MVPRVAEAQANNTTTAATTTLATTTPVGPPSCPNTQMTNILRGIFLDTHNNLRGSLARGQTERRGTSGEIAPPASLMYRMVRYELRSLVTSYQNPLRRDTTATRNPTHSNT</sequence>
<evidence type="ECO:0000313" key="3">
    <source>
        <dbReference type="Proteomes" id="UP000024635"/>
    </source>
</evidence>
<dbReference type="Gene3D" id="3.40.33.10">
    <property type="entry name" value="CAP"/>
    <property type="match status" value="1"/>
</dbReference>
<evidence type="ECO:0000256" key="1">
    <source>
        <dbReference type="SAM" id="MobiDB-lite"/>
    </source>
</evidence>
<protein>
    <recommendedName>
        <fullName evidence="4">SCP domain-containing protein</fullName>
    </recommendedName>
</protein>
<keyword evidence="3" id="KW-1185">Reference proteome</keyword>
<evidence type="ECO:0000313" key="2">
    <source>
        <dbReference type="EMBL" id="EYB83433.1"/>
    </source>
</evidence>
<reference evidence="3" key="1">
    <citation type="journal article" date="2015" name="Nat. Genet.">
        <title>The genome and transcriptome of the zoonotic hookworm Ancylostoma ceylanicum identify infection-specific gene families.</title>
        <authorList>
            <person name="Schwarz E.M."/>
            <person name="Hu Y."/>
            <person name="Antoshechkin I."/>
            <person name="Miller M.M."/>
            <person name="Sternberg P.W."/>
            <person name="Aroian R.V."/>
        </authorList>
    </citation>
    <scope>NUCLEOTIDE SEQUENCE</scope>
    <source>
        <strain evidence="3">HY135</strain>
    </source>
</reference>
<evidence type="ECO:0008006" key="4">
    <source>
        <dbReference type="Google" id="ProtNLM"/>
    </source>
</evidence>
<proteinExistence type="predicted"/>